<keyword evidence="3" id="KW-1185">Reference proteome</keyword>
<dbReference type="Proteomes" id="UP000286235">
    <property type="component" value="Unassembled WGS sequence"/>
</dbReference>
<organism evidence="2 3">
    <name type="scientific">Caldibacillus debilis GB1</name>
    <dbReference type="NCBI Taxonomy" id="1339248"/>
    <lineage>
        <taxon>Bacteria</taxon>
        <taxon>Bacillati</taxon>
        <taxon>Bacillota</taxon>
        <taxon>Bacilli</taxon>
        <taxon>Bacillales</taxon>
        <taxon>Bacillaceae</taxon>
        <taxon>Caldibacillus</taxon>
    </lineage>
</organism>
<accession>A0A420VCD3</accession>
<comment type="caution">
    <text evidence="2">The sequence shown here is derived from an EMBL/GenBank/DDBJ whole genome shotgun (WGS) entry which is preliminary data.</text>
</comment>
<dbReference type="EMBL" id="AZRV01000046">
    <property type="protein sequence ID" value="RKO61210.1"/>
    <property type="molecule type" value="Genomic_DNA"/>
</dbReference>
<evidence type="ECO:0000313" key="3">
    <source>
        <dbReference type="Proteomes" id="UP000286235"/>
    </source>
</evidence>
<gene>
    <name evidence="2" type="ORF">Cdeb_01839</name>
</gene>
<dbReference type="AlphaFoldDB" id="A0A420VCD3"/>
<name>A0A420VCD3_9BACI</name>
<feature type="compositionally biased region" description="Basic and acidic residues" evidence="1">
    <location>
        <begin position="17"/>
        <end position="38"/>
    </location>
</feature>
<protein>
    <submittedName>
        <fullName evidence="2">Uncharacterized protein</fullName>
    </submittedName>
</protein>
<sequence length="38" mass="4022">MNKKKEQALPPKTAVDVGKKGRGNGEEGTADVERLIVG</sequence>
<evidence type="ECO:0000256" key="1">
    <source>
        <dbReference type="SAM" id="MobiDB-lite"/>
    </source>
</evidence>
<evidence type="ECO:0000313" key="2">
    <source>
        <dbReference type="EMBL" id="RKO61210.1"/>
    </source>
</evidence>
<proteinExistence type="predicted"/>
<feature type="region of interest" description="Disordered" evidence="1">
    <location>
        <begin position="1"/>
        <end position="38"/>
    </location>
</feature>
<reference evidence="2 3" key="1">
    <citation type="submission" date="2013-12" db="EMBL/GenBank/DDBJ databases">
        <title>Genome and proteome characterization of Caldibacillus debilis GB1 derived from a cellulolytic aero-tolerant co-culture.</title>
        <authorList>
            <person name="Wushke S.T."/>
            <person name="Zhang X."/>
            <person name="Fristensky B."/>
            <person name="Wilkins J.A."/>
            <person name="Levin D.B."/>
            <person name="Sparling R."/>
        </authorList>
    </citation>
    <scope>NUCLEOTIDE SEQUENCE [LARGE SCALE GENOMIC DNA]</scope>
    <source>
        <strain evidence="2 3">GB1</strain>
    </source>
</reference>